<evidence type="ECO:0000259" key="3">
    <source>
        <dbReference type="Pfam" id="PF19295"/>
    </source>
</evidence>
<protein>
    <submittedName>
        <fullName evidence="4">Abc transporter component</fullName>
    </submittedName>
</protein>
<dbReference type="Pfam" id="PF19295">
    <property type="entry name" value="SufBD_N"/>
    <property type="match status" value="1"/>
</dbReference>
<comment type="caution">
    <text evidence="4">The sequence shown here is derived from an EMBL/GenBank/DDBJ whole genome shotgun (WGS) entry which is preliminary data.</text>
</comment>
<feature type="domain" description="SUF system FeS cluster assembly SufBD core" evidence="2">
    <location>
        <begin position="175"/>
        <end position="402"/>
    </location>
</feature>
<dbReference type="SUPFAM" id="SSF101960">
    <property type="entry name" value="Stabilizer of iron transporter SufD"/>
    <property type="match status" value="1"/>
</dbReference>
<dbReference type="NCBIfam" id="TIGR01981">
    <property type="entry name" value="sufD"/>
    <property type="match status" value="1"/>
</dbReference>
<dbReference type="RefSeq" id="WP_056997485.1">
    <property type="nucleotide sequence ID" value="NZ_AYYR01000129.1"/>
</dbReference>
<reference evidence="4 5" key="1">
    <citation type="journal article" date="2015" name="Genome Announc.">
        <title>Expanding the biotechnology potential of lactobacilli through comparative genomics of 213 strains and associated genera.</title>
        <authorList>
            <person name="Sun Z."/>
            <person name="Harris H.M."/>
            <person name="McCann A."/>
            <person name="Guo C."/>
            <person name="Argimon S."/>
            <person name="Zhang W."/>
            <person name="Yang X."/>
            <person name="Jeffery I.B."/>
            <person name="Cooney J.C."/>
            <person name="Kagawa T.F."/>
            <person name="Liu W."/>
            <person name="Song Y."/>
            <person name="Salvetti E."/>
            <person name="Wrobel A."/>
            <person name="Rasinkangas P."/>
            <person name="Parkhill J."/>
            <person name="Rea M.C."/>
            <person name="O'Sullivan O."/>
            <person name="Ritari J."/>
            <person name="Douillard F.P."/>
            <person name="Paul Ross R."/>
            <person name="Yang R."/>
            <person name="Briner A.E."/>
            <person name="Felis G.E."/>
            <person name="de Vos W.M."/>
            <person name="Barrangou R."/>
            <person name="Klaenhammer T.R."/>
            <person name="Caufield P.W."/>
            <person name="Cui Y."/>
            <person name="Zhang H."/>
            <person name="O'Toole P.W."/>
        </authorList>
    </citation>
    <scope>NUCLEOTIDE SEQUENCE [LARGE SCALE GENOMIC DNA]</scope>
    <source>
        <strain evidence="4 5">DSM 20515</strain>
    </source>
</reference>
<dbReference type="InterPro" id="IPR045595">
    <property type="entry name" value="SufBD_N"/>
</dbReference>
<sequence>MTEAVQNYETLKTDVASAAKAHNEPQWLVDHRVAAIDDLVDLGFPNMQRFQYSDWTLTPTDEPLEFKDSDKSLADSVPFADDRIQFVQAGQTTVAVNLPDDLKQQGVILTDLFTALHDHAELVEKYLFREIKLGEDRLTSYHAAYLNSGLFLYVPKGVVIDKPIEAYLIQDSTRKQPMVSHVLIVADNDSKFSYIQHMATVGDVANAASAAVEMVAKPNSEVHFSSLDELGENTTSYLKRRANIGDNATVDWAIGLMNDGKTVGDFDSELIGKSSKADSKVIAVTSGEQREGINNRVTNHGKRSTGFILQRGVLLKKSELVFNGIGDIIHGASGANAEQENRVLMMSNEAHGDANPILLIDENDVLAGHAASVGQVDQEQMYYLMSRGIARPTAQRMVIRGFLSAVIGAVPLPEVRQQMIDILERKLEDGQQLE</sequence>
<dbReference type="InterPro" id="IPR011542">
    <property type="entry name" value="SUF_FeS_clus_asmbl_SufD"/>
</dbReference>
<organism evidence="4 5">
    <name type="scientific">Secundilactobacillus collinoides DSM 20515 = JCM 1123</name>
    <dbReference type="NCBI Taxonomy" id="1423733"/>
    <lineage>
        <taxon>Bacteria</taxon>
        <taxon>Bacillati</taxon>
        <taxon>Bacillota</taxon>
        <taxon>Bacilli</taxon>
        <taxon>Lactobacillales</taxon>
        <taxon>Lactobacillaceae</taxon>
        <taxon>Secundilactobacillus</taxon>
    </lineage>
</organism>
<evidence type="ECO:0000256" key="1">
    <source>
        <dbReference type="ARBA" id="ARBA00043967"/>
    </source>
</evidence>
<dbReference type="AlphaFoldDB" id="A0A0R2BA19"/>
<evidence type="ECO:0000313" key="4">
    <source>
        <dbReference type="EMBL" id="KRM73273.1"/>
    </source>
</evidence>
<dbReference type="EMBL" id="AYYR01000129">
    <property type="protein sequence ID" value="KRM73273.1"/>
    <property type="molecule type" value="Genomic_DNA"/>
</dbReference>
<dbReference type="InterPro" id="IPR000825">
    <property type="entry name" value="SUF_FeS_clus_asmbl_SufBD_core"/>
</dbReference>
<dbReference type="STRING" id="33960.TY91_04895"/>
<name>A0A0R2BA19_SECCO</name>
<evidence type="ECO:0000313" key="5">
    <source>
        <dbReference type="Proteomes" id="UP000051845"/>
    </source>
</evidence>
<dbReference type="PANTHER" id="PTHR30508:SF1">
    <property type="entry name" value="UPF0051 PROTEIN ABCI8, CHLOROPLASTIC-RELATED"/>
    <property type="match status" value="1"/>
</dbReference>
<accession>A0A0R2BA19</accession>
<evidence type="ECO:0000259" key="2">
    <source>
        <dbReference type="Pfam" id="PF01458"/>
    </source>
</evidence>
<feature type="domain" description="SUF system FeS cluster assembly SufBD N-terminal" evidence="3">
    <location>
        <begin position="7"/>
        <end position="164"/>
    </location>
</feature>
<dbReference type="InterPro" id="IPR037284">
    <property type="entry name" value="SUF_FeS_clus_asmbl_SufBD_sf"/>
</dbReference>
<dbReference type="GO" id="GO:0016226">
    <property type="term" value="P:iron-sulfur cluster assembly"/>
    <property type="evidence" value="ECO:0007669"/>
    <property type="project" value="InterPro"/>
</dbReference>
<dbReference type="Pfam" id="PF01458">
    <property type="entry name" value="SUFBD_core"/>
    <property type="match status" value="1"/>
</dbReference>
<dbReference type="InterPro" id="IPR055346">
    <property type="entry name" value="Fe-S_cluster_assembly_SufBD"/>
</dbReference>
<dbReference type="PATRIC" id="fig|1423733.4.peg.1540"/>
<proteinExistence type="inferred from homology"/>
<gene>
    <name evidence="4" type="ORF">FC82_GL001465</name>
</gene>
<dbReference type="Proteomes" id="UP000051845">
    <property type="component" value="Unassembled WGS sequence"/>
</dbReference>
<dbReference type="PANTHER" id="PTHR30508">
    <property type="entry name" value="FES CLUSTER ASSEMBLY PROTEIN SUF"/>
    <property type="match status" value="1"/>
</dbReference>
<comment type="similarity">
    <text evidence="1">Belongs to the iron-sulfur cluster assembly SufBD family.</text>
</comment>